<name>X6NAK9_RETFI</name>
<proteinExistence type="predicted"/>
<feature type="compositionally biased region" description="Polar residues" evidence="1">
    <location>
        <begin position="45"/>
        <end position="67"/>
    </location>
</feature>
<reference evidence="2 3" key="1">
    <citation type="journal article" date="2013" name="Curr. Biol.">
        <title>The Genome of the Foraminiferan Reticulomyxa filosa.</title>
        <authorList>
            <person name="Glockner G."/>
            <person name="Hulsmann N."/>
            <person name="Schleicher M."/>
            <person name="Noegel A.A."/>
            <person name="Eichinger L."/>
            <person name="Gallinger C."/>
            <person name="Pawlowski J."/>
            <person name="Sierra R."/>
            <person name="Euteneuer U."/>
            <person name="Pillet L."/>
            <person name="Moustafa A."/>
            <person name="Platzer M."/>
            <person name="Groth M."/>
            <person name="Szafranski K."/>
            <person name="Schliwa M."/>
        </authorList>
    </citation>
    <scope>NUCLEOTIDE SEQUENCE [LARGE SCALE GENOMIC DNA]</scope>
</reference>
<gene>
    <name evidence="2" type="ORF">RFI_14857</name>
</gene>
<protein>
    <submittedName>
        <fullName evidence="2">Grunge</fullName>
    </submittedName>
</protein>
<accession>X6NAK9</accession>
<organism evidence="2 3">
    <name type="scientific">Reticulomyxa filosa</name>
    <dbReference type="NCBI Taxonomy" id="46433"/>
    <lineage>
        <taxon>Eukaryota</taxon>
        <taxon>Sar</taxon>
        <taxon>Rhizaria</taxon>
        <taxon>Retaria</taxon>
        <taxon>Foraminifera</taxon>
        <taxon>Monothalamids</taxon>
        <taxon>Reticulomyxidae</taxon>
        <taxon>Reticulomyxa</taxon>
    </lineage>
</organism>
<dbReference type="EMBL" id="ASPP01010818">
    <property type="protein sequence ID" value="ETO22342.1"/>
    <property type="molecule type" value="Genomic_DNA"/>
</dbReference>
<evidence type="ECO:0000313" key="3">
    <source>
        <dbReference type="Proteomes" id="UP000023152"/>
    </source>
</evidence>
<feature type="non-terminal residue" evidence="2">
    <location>
        <position position="256"/>
    </location>
</feature>
<feature type="non-terminal residue" evidence="2">
    <location>
        <position position="1"/>
    </location>
</feature>
<sequence length="256" mass="28704">RHGVKRSRDDEKSWLETQSKRRRVSPQVTATSRGNGEMAPDDKSLSMSISPVPSAQNQLTTQATIMSGDSLKGHNNSNGNNNNNSSNSNSNNSHYNDTYNNNNNNNNNHNNNKEPISIASAMSGGVAMNTDSNGNNNSNSSGVNPMAVTSCAKCFKMERDVIRLRGEMENEIQEKNRKVQHHQSISETYRSKYEKLSRDVLQKDARIGDLISERDTFKRKCDEQMSKLYEKKTLGLPLLHISFLSATSQCFFFSLF</sequence>
<feature type="compositionally biased region" description="Low complexity" evidence="1">
    <location>
        <begin position="75"/>
        <end position="110"/>
    </location>
</feature>
<feature type="compositionally biased region" description="Basic and acidic residues" evidence="1">
    <location>
        <begin position="1"/>
        <end position="14"/>
    </location>
</feature>
<feature type="region of interest" description="Disordered" evidence="1">
    <location>
        <begin position="1"/>
        <end position="116"/>
    </location>
</feature>
<dbReference type="Proteomes" id="UP000023152">
    <property type="component" value="Unassembled WGS sequence"/>
</dbReference>
<evidence type="ECO:0000313" key="2">
    <source>
        <dbReference type="EMBL" id="ETO22342.1"/>
    </source>
</evidence>
<comment type="caution">
    <text evidence="2">The sequence shown here is derived from an EMBL/GenBank/DDBJ whole genome shotgun (WGS) entry which is preliminary data.</text>
</comment>
<keyword evidence="3" id="KW-1185">Reference proteome</keyword>
<evidence type="ECO:0000256" key="1">
    <source>
        <dbReference type="SAM" id="MobiDB-lite"/>
    </source>
</evidence>
<dbReference type="AlphaFoldDB" id="X6NAK9"/>